<dbReference type="STRING" id="947013.SAMN04488109_0004"/>
<reference evidence="1 2" key="1">
    <citation type="submission" date="2016-11" db="EMBL/GenBank/DDBJ databases">
        <authorList>
            <person name="Jaros S."/>
            <person name="Januszkiewicz K."/>
            <person name="Wedrychowicz H."/>
        </authorList>
    </citation>
    <scope>NUCLEOTIDE SEQUENCE [LARGE SCALE GENOMIC DNA]</scope>
    <source>
        <strain evidence="1 2">DSM 24574</strain>
    </source>
</reference>
<gene>
    <name evidence="1" type="ORF">SAMN04488109_0004</name>
</gene>
<evidence type="ECO:0000313" key="1">
    <source>
        <dbReference type="EMBL" id="SHG38374.1"/>
    </source>
</evidence>
<dbReference type="SUPFAM" id="SSF158682">
    <property type="entry name" value="TerB-like"/>
    <property type="match status" value="1"/>
</dbReference>
<evidence type="ECO:0000313" key="2">
    <source>
        <dbReference type="Proteomes" id="UP000184212"/>
    </source>
</evidence>
<dbReference type="AlphaFoldDB" id="A0A1M5JCR6"/>
<protein>
    <recommendedName>
        <fullName evidence="3">Tellurite resistance protein TerB</fullName>
    </recommendedName>
</protein>
<evidence type="ECO:0008006" key="3">
    <source>
        <dbReference type="Google" id="ProtNLM"/>
    </source>
</evidence>
<dbReference type="InterPro" id="IPR029024">
    <property type="entry name" value="TerB-like"/>
</dbReference>
<name>A0A1M5JCR6_9BACT</name>
<sequence>MIGVMVKGFSRLNDSEMELMLKAPLLVCILIAGADGDIDRKEIREAINLTQSRQKGDTELTSYFKEVSQDFEDKLKILIQSYPYESTQRTPLLIQELGQISALWKKIDNAFAVQLYKVLKELAAKIASSSGGLWGMNKVNAEEAKLLQLTMISDPSKN</sequence>
<accession>A0A1M5JCR6</accession>
<keyword evidence="2" id="KW-1185">Reference proteome</keyword>
<dbReference type="Proteomes" id="UP000184212">
    <property type="component" value="Unassembled WGS sequence"/>
</dbReference>
<dbReference type="EMBL" id="FQWQ01000001">
    <property type="protein sequence ID" value="SHG38374.1"/>
    <property type="molecule type" value="Genomic_DNA"/>
</dbReference>
<proteinExistence type="predicted"/>
<organism evidence="1 2">
    <name type="scientific">Chryseolinea serpens</name>
    <dbReference type="NCBI Taxonomy" id="947013"/>
    <lineage>
        <taxon>Bacteria</taxon>
        <taxon>Pseudomonadati</taxon>
        <taxon>Bacteroidota</taxon>
        <taxon>Cytophagia</taxon>
        <taxon>Cytophagales</taxon>
        <taxon>Fulvivirgaceae</taxon>
        <taxon>Chryseolinea</taxon>
    </lineage>
</organism>